<dbReference type="OrthoDB" id="20872at2759"/>
<feature type="domain" description="Heterokaryon incompatibility" evidence="1">
    <location>
        <begin position="24"/>
        <end position="108"/>
    </location>
</feature>
<proteinExistence type="predicted"/>
<evidence type="ECO:0000313" key="4">
    <source>
        <dbReference type="Proteomes" id="UP000567885"/>
    </source>
</evidence>
<evidence type="ECO:0000259" key="2">
    <source>
        <dbReference type="Pfam" id="PF26640"/>
    </source>
</evidence>
<organism evidence="3 4">
    <name type="scientific">Fusarium heterosporum</name>
    <dbReference type="NCBI Taxonomy" id="42747"/>
    <lineage>
        <taxon>Eukaryota</taxon>
        <taxon>Fungi</taxon>
        <taxon>Dikarya</taxon>
        <taxon>Ascomycota</taxon>
        <taxon>Pezizomycotina</taxon>
        <taxon>Sordariomycetes</taxon>
        <taxon>Hypocreomycetidae</taxon>
        <taxon>Hypocreales</taxon>
        <taxon>Nectriaceae</taxon>
        <taxon>Fusarium</taxon>
        <taxon>Fusarium heterosporum species complex</taxon>
    </lineage>
</organism>
<dbReference type="EMBL" id="JAAGWQ010000131">
    <property type="protein sequence ID" value="KAF5664825.1"/>
    <property type="molecule type" value="Genomic_DNA"/>
</dbReference>
<feature type="domain" description="DUF8212" evidence="2">
    <location>
        <begin position="226"/>
        <end position="256"/>
    </location>
</feature>
<gene>
    <name evidence="3" type="ORF">FHETE_6940</name>
</gene>
<comment type="caution">
    <text evidence="3">The sequence shown here is derived from an EMBL/GenBank/DDBJ whole genome shotgun (WGS) entry which is preliminary data.</text>
</comment>
<dbReference type="AlphaFoldDB" id="A0A8H5T398"/>
<dbReference type="Proteomes" id="UP000567885">
    <property type="component" value="Unassembled WGS sequence"/>
</dbReference>
<dbReference type="InterPro" id="IPR058525">
    <property type="entry name" value="DUF8212"/>
</dbReference>
<accession>A0A8H5T398</accession>
<evidence type="ECO:0000313" key="3">
    <source>
        <dbReference type="EMBL" id="KAF5664825.1"/>
    </source>
</evidence>
<dbReference type="Pfam" id="PF06985">
    <property type="entry name" value="HET"/>
    <property type="match status" value="1"/>
</dbReference>
<dbReference type="PANTHER" id="PTHR10622">
    <property type="entry name" value="HET DOMAIN-CONTAINING PROTEIN"/>
    <property type="match status" value="1"/>
</dbReference>
<sequence>MWLINTATVQLERVDARELSFIPYAILSHTWSEDEVTFQDMANPKEAKEKKGFVKIERTCILARERGIAYAWVDTCCVDKRSSAELTEAINSMFLWYKYSAVCFTYLEDLVPNPDGDYDLLTGFPACRWFTRGWTLQELIASQALEFYDSRWHYRGNKSELRREISEMTGIDLAVLEDNAMLESIPIAKRMSWAANRQTTRTEDLAYCLLGIFDVNMPMLYGEGIKAFARLQEEIIKETTDMSVFAWKAQDASDTPSRQFRGILAKSPSEFAHCRNLCRAPSMRYGYEFTMTNKGLRLETYLAETKTAEYILNLACMLSNDNNDTLRIGVFLTKTADGYVRTRPNELLETRDSRIWAGARYKVFIRKHVTPFGSLTLRNLQAMNLVVQFNIIPGFQVQSFAAKPADLWDPLRHSFITDNNEHFTGFLDFQISDTSKKFVSARIFIVCGLKTNPDTTTSGTLTPWMGIYNSLDIGSQRSRWVTECVNGYYSSYGEEFYLHQLRDSTLATGIDMPLAVSVPCGTKSGRLHVSLEALKGTIDKMYNISVNAVTR</sequence>
<keyword evidence="4" id="KW-1185">Reference proteome</keyword>
<evidence type="ECO:0000259" key="1">
    <source>
        <dbReference type="Pfam" id="PF06985"/>
    </source>
</evidence>
<dbReference type="InterPro" id="IPR010730">
    <property type="entry name" value="HET"/>
</dbReference>
<protein>
    <submittedName>
        <fullName evidence="3">Beta transducin</fullName>
    </submittedName>
</protein>
<dbReference type="Pfam" id="PF26640">
    <property type="entry name" value="DUF8212"/>
    <property type="match status" value="1"/>
</dbReference>
<dbReference type="PANTHER" id="PTHR10622:SF12">
    <property type="entry name" value="HET DOMAIN-CONTAINING PROTEIN"/>
    <property type="match status" value="1"/>
</dbReference>
<reference evidence="3 4" key="1">
    <citation type="submission" date="2020-05" db="EMBL/GenBank/DDBJ databases">
        <title>Identification and distribution of gene clusters putatively required for synthesis of sphingolipid metabolism inhibitors in phylogenetically diverse species of the filamentous fungus Fusarium.</title>
        <authorList>
            <person name="Kim H.-S."/>
            <person name="Busman M."/>
            <person name="Brown D.W."/>
            <person name="Divon H."/>
            <person name="Uhlig S."/>
            <person name="Proctor R.H."/>
        </authorList>
    </citation>
    <scope>NUCLEOTIDE SEQUENCE [LARGE SCALE GENOMIC DNA]</scope>
    <source>
        <strain evidence="3 4">NRRL 20693</strain>
    </source>
</reference>
<name>A0A8H5T398_FUSHE</name>